<proteinExistence type="predicted"/>
<evidence type="ECO:0000313" key="2">
    <source>
        <dbReference type="Proteomes" id="UP000439986"/>
    </source>
</evidence>
<name>A0A844DGR8_9BURK</name>
<sequence length="107" mass="11899">MKDHSSVVKPTTSDTPQFRPLFKLGMLLATPGALDLLDRHGINATTYLTRHHQGDFGSICAADAKENLFAIEHGLRILSSYDVAKERLWIITEADRSSTTLLLPSEY</sequence>
<dbReference type="EMBL" id="WKJL01000028">
    <property type="protein sequence ID" value="MRW87514.1"/>
    <property type="molecule type" value="Genomic_DNA"/>
</dbReference>
<reference evidence="1 2" key="1">
    <citation type="submission" date="2019-11" db="EMBL/GenBank/DDBJ databases">
        <title>Novel species isolated from a subtropical stream in China.</title>
        <authorList>
            <person name="Lu H."/>
        </authorList>
    </citation>
    <scope>NUCLEOTIDE SEQUENCE [LARGE SCALE GENOMIC DNA]</scope>
    <source>
        <strain evidence="1 2">FT26W</strain>
    </source>
</reference>
<dbReference type="AlphaFoldDB" id="A0A844DGR8"/>
<organism evidence="1 2">
    <name type="scientific">Duganella aquatilis</name>
    <dbReference type="NCBI Taxonomy" id="2666082"/>
    <lineage>
        <taxon>Bacteria</taxon>
        <taxon>Pseudomonadati</taxon>
        <taxon>Pseudomonadota</taxon>
        <taxon>Betaproteobacteria</taxon>
        <taxon>Burkholderiales</taxon>
        <taxon>Oxalobacteraceae</taxon>
        <taxon>Telluria group</taxon>
        <taxon>Duganella</taxon>
    </lineage>
</organism>
<dbReference type="RefSeq" id="WP_154360755.1">
    <property type="nucleotide sequence ID" value="NZ_WKJL01000028.1"/>
</dbReference>
<protein>
    <recommendedName>
        <fullName evidence="3">Type I restriction endonuclease subunit M</fullName>
    </recommendedName>
</protein>
<keyword evidence="2" id="KW-1185">Reference proteome</keyword>
<evidence type="ECO:0000313" key="1">
    <source>
        <dbReference type="EMBL" id="MRW87514.1"/>
    </source>
</evidence>
<accession>A0A844DGR8</accession>
<gene>
    <name evidence="1" type="ORF">GJ698_25925</name>
</gene>
<evidence type="ECO:0008006" key="3">
    <source>
        <dbReference type="Google" id="ProtNLM"/>
    </source>
</evidence>
<comment type="caution">
    <text evidence="1">The sequence shown here is derived from an EMBL/GenBank/DDBJ whole genome shotgun (WGS) entry which is preliminary data.</text>
</comment>
<dbReference type="Proteomes" id="UP000439986">
    <property type="component" value="Unassembled WGS sequence"/>
</dbReference>